<dbReference type="SMART" id="SM00450">
    <property type="entry name" value="RHOD"/>
    <property type="match status" value="1"/>
</dbReference>
<dbReference type="PANTHER" id="PTHR43031:SF1">
    <property type="entry name" value="PYRIDINE NUCLEOTIDE-DISULPHIDE OXIDOREDUCTASE"/>
    <property type="match status" value="1"/>
</dbReference>
<dbReference type="InterPro" id="IPR001763">
    <property type="entry name" value="Rhodanese-like_dom"/>
</dbReference>
<dbReference type="Proteomes" id="UP000637074">
    <property type="component" value="Unassembled WGS sequence"/>
</dbReference>
<dbReference type="CDD" id="cd00158">
    <property type="entry name" value="RHOD"/>
    <property type="match status" value="1"/>
</dbReference>
<proteinExistence type="predicted"/>
<dbReference type="EMBL" id="BNDS01000010">
    <property type="protein sequence ID" value="GHH99137.1"/>
    <property type="molecule type" value="Genomic_DNA"/>
</dbReference>
<organism evidence="2 3">
    <name type="scientific">Neobacillus kokaensis</name>
    <dbReference type="NCBI Taxonomy" id="2759023"/>
    <lineage>
        <taxon>Bacteria</taxon>
        <taxon>Bacillati</taxon>
        <taxon>Bacillota</taxon>
        <taxon>Bacilli</taxon>
        <taxon>Bacillales</taxon>
        <taxon>Bacillaceae</taxon>
        <taxon>Neobacillus</taxon>
    </lineage>
</organism>
<dbReference type="PROSITE" id="PS50206">
    <property type="entry name" value="RHODANESE_3"/>
    <property type="match status" value="1"/>
</dbReference>
<name>A0ABQ3N371_9BACI</name>
<dbReference type="Pfam" id="PF00581">
    <property type="entry name" value="Rhodanese"/>
    <property type="match status" value="1"/>
</dbReference>
<reference evidence="2 3" key="1">
    <citation type="journal article" date="2022" name="Int. J. Syst. Evol. Microbiol.">
        <title>Neobacillus kokaensis sp. nov., isolated from soil.</title>
        <authorList>
            <person name="Yuki K."/>
            <person name="Matsubara H."/>
            <person name="Yamaguchi S."/>
        </authorList>
    </citation>
    <scope>NUCLEOTIDE SEQUENCE [LARGE SCALE GENOMIC DNA]</scope>
    <source>
        <strain evidence="2 3">LOB 377</strain>
    </source>
</reference>
<keyword evidence="3" id="KW-1185">Reference proteome</keyword>
<dbReference type="Gene3D" id="3.40.250.10">
    <property type="entry name" value="Rhodanese-like domain"/>
    <property type="match status" value="1"/>
</dbReference>
<evidence type="ECO:0000259" key="1">
    <source>
        <dbReference type="PROSITE" id="PS50206"/>
    </source>
</evidence>
<dbReference type="PROSITE" id="PS51257">
    <property type="entry name" value="PROKAR_LIPOPROTEIN"/>
    <property type="match status" value="1"/>
</dbReference>
<gene>
    <name evidence="2" type="ORF">AM1BK_26800</name>
</gene>
<dbReference type="InterPro" id="IPR050229">
    <property type="entry name" value="GlpE_sulfurtransferase"/>
</dbReference>
<accession>A0ABQ3N371</accession>
<comment type="caution">
    <text evidence="2">The sequence shown here is derived from an EMBL/GenBank/DDBJ whole genome shotgun (WGS) entry which is preliminary data.</text>
</comment>
<feature type="domain" description="Rhodanese" evidence="1">
    <location>
        <begin position="37"/>
        <end position="122"/>
    </location>
</feature>
<dbReference type="InterPro" id="IPR036873">
    <property type="entry name" value="Rhodanese-like_dom_sf"/>
</dbReference>
<sequence length="122" mass="13806">MKKFAFTLVFVLMIFLTACGNKGYKNVTAEDAKQLIGNNKLIVLDVRTQEEYQQGHIPNATLIPLQELEGRLNELKTDAAYLVVCRSGKRSAQASEILTDNGFIKVYNMTGGMNNWRYEIEK</sequence>
<evidence type="ECO:0000313" key="3">
    <source>
        <dbReference type="Proteomes" id="UP000637074"/>
    </source>
</evidence>
<protein>
    <submittedName>
        <fullName evidence="2">Sulfurtransferase</fullName>
    </submittedName>
</protein>
<dbReference type="RefSeq" id="WP_191273604.1">
    <property type="nucleotide sequence ID" value="NZ_BNDS01000010.1"/>
</dbReference>
<dbReference type="PANTHER" id="PTHR43031">
    <property type="entry name" value="FAD-DEPENDENT OXIDOREDUCTASE"/>
    <property type="match status" value="1"/>
</dbReference>
<dbReference type="SUPFAM" id="SSF52821">
    <property type="entry name" value="Rhodanese/Cell cycle control phosphatase"/>
    <property type="match status" value="1"/>
</dbReference>
<evidence type="ECO:0000313" key="2">
    <source>
        <dbReference type="EMBL" id="GHH99137.1"/>
    </source>
</evidence>